<comment type="caution">
    <text evidence="2">The sequence shown here is derived from an EMBL/GenBank/DDBJ whole genome shotgun (WGS) entry which is preliminary data.</text>
</comment>
<dbReference type="OrthoDB" id="5467127at2759"/>
<proteinExistence type="predicted"/>
<feature type="region of interest" description="Disordered" evidence="1">
    <location>
        <begin position="122"/>
        <end position="144"/>
    </location>
</feature>
<name>A0A2T6ZXH6_TUBBO</name>
<feature type="region of interest" description="Disordered" evidence="1">
    <location>
        <begin position="211"/>
        <end position="238"/>
    </location>
</feature>
<organism evidence="2 3">
    <name type="scientific">Tuber borchii</name>
    <name type="common">White truffle</name>
    <dbReference type="NCBI Taxonomy" id="42251"/>
    <lineage>
        <taxon>Eukaryota</taxon>
        <taxon>Fungi</taxon>
        <taxon>Dikarya</taxon>
        <taxon>Ascomycota</taxon>
        <taxon>Pezizomycotina</taxon>
        <taxon>Pezizomycetes</taxon>
        <taxon>Pezizales</taxon>
        <taxon>Tuberaceae</taxon>
        <taxon>Tuber</taxon>
    </lineage>
</organism>
<evidence type="ECO:0000313" key="3">
    <source>
        <dbReference type="Proteomes" id="UP000244722"/>
    </source>
</evidence>
<feature type="compositionally biased region" description="Gly residues" evidence="1">
    <location>
        <begin position="220"/>
        <end position="238"/>
    </location>
</feature>
<gene>
    <name evidence="2" type="ORF">B9Z19DRAFT_1124003</name>
</gene>
<feature type="compositionally biased region" description="Acidic residues" evidence="1">
    <location>
        <begin position="122"/>
        <end position="132"/>
    </location>
</feature>
<evidence type="ECO:0000313" key="2">
    <source>
        <dbReference type="EMBL" id="PUU80202.1"/>
    </source>
</evidence>
<dbReference type="EMBL" id="NESQ01000071">
    <property type="protein sequence ID" value="PUU80202.1"/>
    <property type="molecule type" value="Genomic_DNA"/>
</dbReference>
<accession>A0A2T6ZXH6</accession>
<evidence type="ECO:0000256" key="1">
    <source>
        <dbReference type="SAM" id="MobiDB-lite"/>
    </source>
</evidence>
<dbReference type="AlphaFoldDB" id="A0A2T6ZXH6"/>
<reference evidence="2 3" key="1">
    <citation type="submission" date="2017-04" db="EMBL/GenBank/DDBJ databases">
        <title>Draft genome sequence of Tuber borchii Vittad., a whitish edible truffle.</title>
        <authorList>
            <consortium name="DOE Joint Genome Institute"/>
            <person name="Murat C."/>
            <person name="Kuo A."/>
            <person name="Barry K.W."/>
            <person name="Clum A."/>
            <person name="Dockter R.B."/>
            <person name="Fauchery L."/>
            <person name="Iotti M."/>
            <person name="Kohler A."/>
            <person name="Labutti K."/>
            <person name="Lindquist E.A."/>
            <person name="Lipzen A."/>
            <person name="Ohm R.A."/>
            <person name="Wang M."/>
            <person name="Grigoriev I.V."/>
            <person name="Zambonelli A."/>
            <person name="Martin F.M."/>
        </authorList>
    </citation>
    <scope>NUCLEOTIDE SEQUENCE [LARGE SCALE GENOMIC DNA]</scope>
    <source>
        <strain evidence="2 3">Tbo3840</strain>
    </source>
</reference>
<protein>
    <submittedName>
        <fullName evidence="2">Uncharacterized protein</fullName>
    </submittedName>
</protein>
<keyword evidence="3" id="KW-1185">Reference proteome</keyword>
<sequence>MPNKSWVAVLRHYTLQELSEAACQYVEDGEHPRQFIGILRDIQGLNVTPDGTGQIGLIDDNQVNAWLRLSQCSTLTVACFLHRAAVATPDGRDPVRPNTPLVGHSRNYLFPGQFDIAEFYTESESDSDEEDDMERHARRRRAFPRSHNSWQRRILSNDRRVIRFQTYSQELISHARVRQGPAYMSRYAGQDVPMVALSPGIPPPRCEVSVQDAIEEGADDNGGGNGGNGGNRGNRGNA</sequence>
<dbReference type="Proteomes" id="UP000244722">
    <property type="component" value="Unassembled WGS sequence"/>
</dbReference>